<dbReference type="AlphaFoldDB" id="A0AAW7N7L5"/>
<evidence type="ECO:0000313" key="1">
    <source>
        <dbReference type="EMBL" id="MDN4833649.1"/>
    </source>
</evidence>
<dbReference type="EMBL" id="JAUIQT010000001">
    <property type="protein sequence ID" value="MDN4833649.1"/>
    <property type="molecule type" value="Genomic_DNA"/>
</dbReference>
<sequence length="68" mass="7803">MKQFGIEHKDVGSMDDKIAVHVKGVDYSVNADDSKMHVTLDIDIFEKPQFDNMKLVEKLARKVNEIKL</sequence>
<name>A0AAW7N7L5_9LACO</name>
<reference evidence="1" key="1">
    <citation type="submission" date="2023-07" db="EMBL/GenBank/DDBJ databases">
        <title>Complete genome sequence of Ligilactobacillus salivarius SRCM217594 isolated from Gallus gallus domesticus feces.</title>
        <authorList>
            <person name="Yang H.-G."/>
            <person name="Ryu M.-S."/>
            <person name="Ha G.-S."/>
            <person name="Yang H.-J."/>
            <person name="Jeong D.-Y."/>
        </authorList>
    </citation>
    <scope>NUCLEOTIDE SEQUENCE</scope>
    <source>
        <strain evidence="1">SRCM217594</strain>
    </source>
</reference>
<gene>
    <name evidence="1" type="ORF">QYC35_05290</name>
</gene>
<proteinExistence type="predicted"/>
<protein>
    <submittedName>
        <fullName evidence="1">Uncharacterized protein</fullName>
    </submittedName>
</protein>
<organism evidence="1 2">
    <name type="scientific">Ligilactobacillus salivarius</name>
    <dbReference type="NCBI Taxonomy" id="1624"/>
    <lineage>
        <taxon>Bacteria</taxon>
        <taxon>Bacillati</taxon>
        <taxon>Bacillota</taxon>
        <taxon>Bacilli</taxon>
        <taxon>Lactobacillales</taxon>
        <taxon>Lactobacillaceae</taxon>
        <taxon>Ligilactobacillus</taxon>
    </lineage>
</organism>
<evidence type="ECO:0000313" key="2">
    <source>
        <dbReference type="Proteomes" id="UP001174888"/>
    </source>
</evidence>
<comment type="caution">
    <text evidence="1">The sequence shown here is derived from an EMBL/GenBank/DDBJ whole genome shotgun (WGS) entry which is preliminary data.</text>
</comment>
<dbReference type="RefSeq" id="WP_301207259.1">
    <property type="nucleotide sequence ID" value="NZ_JAUIQT010000001.1"/>
</dbReference>
<dbReference type="Proteomes" id="UP001174888">
    <property type="component" value="Unassembled WGS sequence"/>
</dbReference>
<accession>A0AAW7N7L5</accession>